<dbReference type="SMART" id="SM00248">
    <property type="entry name" value="ANK"/>
    <property type="match status" value="9"/>
</dbReference>
<feature type="region of interest" description="Disordered" evidence="4">
    <location>
        <begin position="528"/>
        <end position="549"/>
    </location>
</feature>
<dbReference type="PROSITE" id="PS50297">
    <property type="entry name" value="ANK_REP_REGION"/>
    <property type="match status" value="6"/>
</dbReference>
<dbReference type="Gene3D" id="1.25.40.20">
    <property type="entry name" value="Ankyrin repeat-containing domain"/>
    <property type="match status" value="4"/>
</dbReference>
<dbReference type="EMBL" id="JAAOAK010000168">
    <property type="protein sequence ID" value="KAF5685106.1"/>
    <property type="molecule type" value="Genomic_DNA"/>
</dbReference>
<dbReference type="AlphaFoldDB" id="A0A8H5U9D6"/>
<evidence type="ECO:0000313" key="5">
    <source>
        <dbReference type="EMBL" id="KAF5685106.1"/>
    </source>
</evidence>
<evidence type="ECO:0000313" key="6">
    <source>
        <dbReference type="Proteomes" id="UP000562682"/>
    </source>
</evidence>
<feature type="repeat" description="ANK" evidence="3">
    <location>
        <begin position="365"/>
        <end position="397"/>
    </location>
</feature>
<dbReference type="PRINTS" id="PR01415">
    <property type="entry name" value="ANKYRIN"/>
</dbReference>
<feature type="repeat" description="ANK" evidence="3">
    <location>
        <begin position="265"/>
        <end position="297"/>
    </location>
</feature>
<evidence type="ECO:0000256" key="1">
    <source>
        <dbReference type="ARBA" id="ARBA00022737"/>
    </source>
</evidence>
<dbReference type="Pfam" id="PF00023">
    <property type="entry name" value="Ank"/>
    <property type="match status" value="3"/>
</dbReference>
<feature type="repeat" description="ANK" evidence="3">
    <location>
        <begin position="41"/>
        <end position="73"/>
    </location>
</feature>
<feature type="repeat" description="ANK" evidence="3">
    <location>
        <begin position="298"/>
        <end position="330"/>
    </location>
</feature>
<dbReference type="Proteomes" id="UP000562682">
    <property type="component" value="Unassembled WGS sequence"/>
</dbReference>
<proteinExistence type="predicted"/>
<keyword evidence="2 3" id="KW-0040">ANK repeat</keyword>
<feature type="compositionally biased region" description="Acidic residues" evidence="4">
    <location>
        <begin position="532"/>
        <end position="549"/>
    </location>
</feature>
<keyword evidence="1" id="KW-0677">Repeat</keyword>
<keyword evidence="6" id="KW-1185">Reference proteome</keyword>
<evidence type="ECO:0000256" key="4">
    <source>
        <dbReference type="SAM" id="MobiDB-lite"/>
    </source>
</evidence>
<feature type="repeat" description="ANK" evidence="3">
    <location>
        <begin position="108"/>
        <end position="140"/>
    </location>
</feature>
<name>A0A8H5U9D6_9HYPO</name>
<comment type="caution">
    <text evidence="5">The sequence shown here is derived from an EMBL/GenBank/DDBJ whole genome shotgun (WGS) entry which is preliminary data.</text>
</comment>
<protein>
    <submittedName>
        <fullName evidence="5">Ankyrin repeat domain-containing protein</fullName>
    </submittedName>
</protein>
<gene>
    <name evidence="5" type="ORF">FDENT_6397</name>
</gene>
<dbReference type="SUPFAM" id="SSF48403">
    <property type="entry name" value="Ankyrin repeat"/>
    <property type="match status" value="2"/>
</dbReference>
<evidence type="ECO:0000256" key="3">
    <source>
        <dbReference type="PROSITE-ProRule" id="PRU00023"/>
    </source>
</evidence>
<dbReference type="PROSITE" id="PS50088">
    <property type="entry name" value="ANK_REPEAT"/>
    <property type="match status" value="7"/>
</dbReference>
<accession>A0A8H5U9D6</accession>
<dbReference type="InterPro" id="IPR036770">
    <property type="entry name" value="Ankyrin_rpt-contain_sf"/>
</dbReference>
<evidence type="ECO:0000256" key="2">
    <source>
        <dbReference type="ARBA" id="ARBA00023043"/>
    </source>
</evidence>
<feature type="repeat" description="ANK" evidence="3">
    <location>
        <begin position="331"/>
        <end position="363"/>
    </location>
</feature>
<dbReference type="InterPro" id="IPR002110">
    <property type="entry name" value="Ankyrin_rpt"/>
</dbReference>
<reference evidence="5 6" key="1">
    <citation type="submission" date="2020-05" db="EMBL/GenBank/DDBJ databases">
        <title>Identification and distribution of gene clusters putatively required for synthesis of sphingolipid metabolism inhibitors in phylogenetically diverse species of the filamentous fungus Fusarium.</title>
        <authorList>
            <person name="Kim H.-S."/>
            <person name="Busman M."/>
            <person name="Brown D.W."/>
            <person name="Divon H."/>
            <person name="Uhlig S."/>
            <person name="Proctor R.H."/>
        </authorList>
    </citation>
    <scope>NUCLEOTIDE SEQUENCE [LARGE SCALE GENOMIC DNA]</scope>
    <source>
        <strain evidence="5 6">NRRL 25311</strain>
    </source>
</reference>
<dbReference type="PANTHER" id="PTHR24171">
    <property type="entry name" value="ANKYRIN REPEAT DOMAIN-CONTAINING PROTEIN 39-RELATED"/>
    <property type="match status" value="1"/>
</dbReference>
<feature type="repeat" description="ANK" evidence="3">
    <location>
        <begin position="75"/>
        <end position="107"/>
    </location>
</feature>
<organism evidence="5 6">
    <name type="scientific">Fusarium denticulatum</name>
    <dbReference type="NCBI Taxonomy" id="48507"/>
    <lineage>
        <taxon>Eukaryota</taxon>
        <taxon>Fungi</taxon>
        <taxon>Dikarya</taxon>
        <taxon>Ascomycota</taxon>
        <taxon>Pezizomycotina</taxon>
        <taxon>Sordariomycetes</taxon>
        <taxon>Hypocreomycetidae</taxon>
        <taxon>Hypocreales</taxon>
        <taxon>Nectriaceae</taxon>
        <taxon>Fusarium</taxon>
        <taxon>Fusarium fujikuroi species complex</taxon>
    </lineage>
</organism>
<sequence>MKLEICPSEEAILLAAASGKIQDLQQELSEAKNVETLDVKHSYTPLHWAVLGGHEAAVELLLAHSADVNASHATHRLTPLLNAVINGHKSIAERLIVAGADVNTPDVLGDTPLIIAARRKGPAIAKLLLETGANVNDRDWRCGKTALSLVAEKGWEDLTDLLIQYEAVATLADDSGCTALHGALKNGHTSIARALAEKESRERSGDAEQILSAMAARLELEEHESYKSHLPARELLKACNDQNYDIITSILDKHGDFNIDTRDEGGMTPLAYVAGEDKVEIARLLLDRGANVNAASATSWTPLMSAAARGHEEMSFYLLQRGASPHAKDREGYTPLHLAASAGCVRLVERLLDAGADPNAENRFYNLTPISMAAECSHLGVIELLLTRGVSPNHDNRTLLCALQNLDRHEHIDHDTYLVFKKLTDYGADVFMDGWTDERPLVIATKLGLKKIVALFLEANFTSAEIREDHIEEAVCTAAEEGERTILAMLMEHYARRETDPKLESPWVWAEEYDFGWSKKLLRPYFNPDSRDSDDSESSWDDSSEISQS</sequence>
<dbReference type="Pfam" id="PF12796">
    <property type="entry name" value="Ank_2"/>
    <property type="match status" value="3"/>
</dbReference>
<dbReference type="PANTHER" id="PTHR24171:SF9">
    <property type="entry name" value="ANKYRIN REPEAT DOMAIN-CONTAINING PROTEIN 39"/>
    <property type="match status" value="1"/>
</dbReference>